<accession>A0A9P3G6F1</accession>
<proteinExistence type="predicted"/>
<protein>
    <submittedName>
        <fullName evidence="1">Uncharacterized protein</fullName>
    </submittedName>
</protein>
<dbReference type="Proteomes" id="UP000703269">
    <property type="component" value="Unassembled WGS sequence"/>
</dbReference>
<keyword evidence="2" id="KW-1185">Reference proteome</keyword>
<sequence>MDRGHKVARDSGIQGVLYQELGERREGSQPWIGSAAHPSVGNCRLACLCAQASSCRWRLLWGARSISSRCYLMEGRPIDEIRRHPGRHRGCGRSRGLCPGHRLFYGNSEDRRCCWHARHMPAAIGIVLSVAAPIVTLAETREDPIQKILDKHGGTYGLLK</sequence>
<reference evidence="1 2" key="1">
    <citation type="submission" date="2021-08" db="EMBL/GenBank/DDBJ databases">
        <title>Draft Genome Sequence of Phanerochaete sordida strain YK-624.</title>
        <authorList>
            <person name="Mori T."/>
            <person name="Dohra H."/>
            <person name="Suzuki T."/>
            <person name="Kawagishi H."/>
            <person name="Hirai H."/>
        </authorList>
    </citation>
    <scope>NUCLEOTIDE SEQUENCE [LARGE SCALE GENOMIC DNA]</scope>
    <source>
        <strain evidence="1 2">YK-624</strain>
    </source>
</reference>
<evidence type="ECO:0000313" key="2">
    <source>
        <dbReference type="Proteomes" id="UP000703269"/>
    </source>
</evidence>
<organism evidence="1 2">
    <name type="scientific">Phanerochaete sordida</name>
    <dbReference type="NCBI Taxonomy" id="48140"/>
    <lineage>
        <taxon>Eukaryota</taxon>
        <taxon>Fungi</taxon>
        <taxon>Dikarya</taxon>
        <taxon>Basidiomycota</taxon>
        <taxon>Agaricomycotina</taxon>
        <taxon>Agaricomycetes</taxon>
        <taxon>Polyporales</taxon>
        <taxon>Phanerochaetaceae</taxon>
        <taxon>Phanerochaete</taxon>
    </lineage>
</organism>
<gene>
    <name evidence="1" type="ORF">PsYK624_062510</name>
</gene>
<evidence type="ECO:0000313" key="1">
    <source>
        <dbReference type="EMBL" id="GJE90127.1"/>
    </source>
</evidence>
<dbReference type="AlphaFoldDB" id="A0A9P3G6F1"/>
<comment type="caution">
    <text evidence="1">The sequence shown here is derived from an EMBL/GenBank/DDBJ whole genome shotgun (WGS) entry which is preliminary data.</text>
</comment>
<name>A0A9P3G6F1_9APHY</name>
<dbReference type="EMBL" id="BPQB01000015">
    <property type="protein sequence ID" value="GJE90127.1"/>
    <property type="molecule type" value="Genomic_DNA"/>
</dbReference>